<accession>A0A7U4QMA1</accession>
<dbReference type="PANTHER" id="PTHR47235:SF1">
    <property type="entry name" value="BLR6548 PROTEIN"/>
    <property type="match status" value="1"/>
</dbReference>
<dbReference type="PANTHER" id="PTHR47235">
    <property type="entry name" value="BLR6548 PROTEIN"/>
    <property type="match status" value="1"/>
</dbReference>
<dbReference type="PRINTS" id="PR00337">
    <property type="entry name" value="LEUILEVALBP"/>
</dbReference>
<reference evidence="7 8" key="1">
    <citation type="submission" date="2015-10" db="EMBL/GenBank/DDBJ databases">
        <title>Candidatus Desulfofervidus auxilii, a hydrogenotrophic sulfate-reducing bacterium involved in the thermophilic anaerobic oxidation of methane.</title>
        <authorList>
            <person name="Krukenberg V."/>
            <person name="Richter M."/>
            <person name="Wegener G."/>
        </authorList>
    </citation>
    <scope>NUCLEOTIDE SEQUENCE [LARGE SCALE GENOMIC DNA]</scope>
    <source>
        <strain evidence="7 8">HS1</strain>
    </source>
</reference>
<evidence type="ECO:0000256" key="1">
    <source>
        <dbReference type="ARBA" id="ARBA00010062"/>
    </source>
</evidence>
<keyword evidence="5" id="KW-0812">Transmembrane</keyword>
<evidence type="ECO:0000256" key="2">
    <source>
        <dbReference type="ARBA" id="ARBA00022448"/>
    </source>
</evidence>
<dbReference type="Gene3D" id="3.40.50.2300">
    <property type="match status" value="4"/>
</dbReference>
<dbReference type="InterPro" id="IPR000709">
    <property type="entry name" value="Leu_Ile_Val-bd"/>
</dbReference>
<dbReference type="KEGG" id="daw:HS1_002173"/>
<evidence type="ECO:0000313" key="8">
    <source>
        <dbReference type="Proteomes" id="UP000070560"/>
    </source>
</evidence>
<evidence type="ECO:0000256" key="3">
    <source>
        <dbReference type="ARBA" id="ARBA00022729"/>
    </source>
</evidence>
<keyword evidence="8" id="KW-1185">Reference proteome</keyword>
<name>A0A7U4QMA1_DESA2</name>
<keyword evidence="2" id="KW-0813">Transport</keyword>
<feature type="domain" description="Leucine-binding protein" evidence="6">
    <location>
        <begin position="53"/>
        <end position="399"/>
    </location>
</feature>
<keyword evidence="4" id="KW-0029">Amino-acid transport</keyword>
<dbReference type="InterPro" id="IPR028081">
    <property type="entry name" value="Leu-bd"/>
</dbReference>
<keyword evidence="5" id="KW-1133">Transmembrane helix</keyword>
<dbReference type="SUPFAM" id="SSF53822">
    <property type="entry name" value="Periplasmic binding protein-like I"/>
    <property type="match status" value="2"/>
</dbReference>
<evidence type="ECO:0000313" key="7">
    <source>
        <dbReference type="EMBL" id="AMM41959.1"/>
    </source>
</evidence>
<keyword evidence="5" id="KW-0472">Membrane</keyword>
<protein>
    <submittedName>
        <fullName evidence="7">Extracellular ligand-binding receptor</fullName>
    </submittedName>
</protein>
<comment type="similarity">
    <text evidence="1">Belongs to the leucine-binding protein family.</text>
</comment>
<organism evidence="7 8">
    <name type="scientific">Desulfofervidus auxilii</name>
    <dbReference type="NCBI Taxonomy" id="1621989"/>
    <lineage>
        <taxon>Bacteria</taxon>
        <taxon>Pseudomonadati</taxon>
        <taxon>Thermodesulfobacteriota</taxon>
        <taxon>Candidatus Desulfofervidia</taxon>
        <taxon>Candidatus Desulfofervidales</taxon>
        <taxon>Candidatus Desulfofervidaceae</taxon>
        <taxon>Candidatus Desulfofervidus</taxon>
    </lineage>
</organism>
<dbReference type="Proteomes" id="UP000070560">
    <property type="component" value="Chromosome"/>
</dbReference>
<dbReference type="RefSeq" id="WP_066065297.1">
    <property type="nucleotide sequence ID" value="NZ_CP013015.1"/>
</dbReference>
<feature type="domain" description="Leucine-binding protein" evidence="6">
    <location>
        <begin position="422"/>
        <end position="767"/>
    </location>
</feature>
<feature type="transmembrane region" description="Helical" evidence="5">
    <location>
        <begin position="5"/>
        <end position="24"/>
    </location>
</feature>
<dbReference type="InterPro" id="IPR028082">
    <property type="entry name" value="Peripla_BP_I"/>
</dbReference>
<dbReference type="CDD" id="cd19978">
    <property type="entry name" value="PBP1_ABC_ligand_binding-like"/>
    <property type="match status" value="2"/>
</dbReference>
<dbReference type="AlphaFoldDB" id="A0A7U4QMA1"/>
<gene>
    <name evidence="7" type="ORF">HS1_002173</name>
</gene>
<keyword evidence="3" id="KW-0732">Signal</keyword>
<keyword evidence="7" id="KW-0675">Receptor</keyword>
<dbReference type="Pfam" id="PF13458">
    <property type="entry name" value="Peripla_BP_6"/>
    <property type="match status" value="2"/>
</dbReference>
<evidence type="ECO:0000256" key="5">
    <source>
        <dbReference type="SAM" id="Phobius"/>
    </source>
</evidence>
<dbReference type="GO" id="GO:0006865">
    <property type="term" value="P:amino acid transport"/>
    <property type="evidence" value="ECO:0007669"/>
    <property type="project" value="UniProtKB-KW"/>
</dbReference>
<proteinExistence type="inferred from homology"/>
<evidence type="ECO:0000259" key="6">
    <source>
        <dbReference type="Pfam" id="PF13458"/>
    </source>
</evidence>
<dbReference type="EMBL" id="CP013015">
    <property type="protein sequence ID" value="AMM41959.1"/>
    <property type="molecule type" value="Genomic_DNA"/>
</dbReference>
<sequence>MKRLWLFFIFINLGIAIYGLYGYFNPESKVAKKSEQKPTVGAFVKIQGVSKDTILIGSSLALSGHASFLGTQYLHGALSYINHINREGGIHGRKIKIIAYDDGYDPPRCVANTKKLIFEDKVFCLFCYVGTPTTVRIIDLVEESKIPLLGLFTGADKLRHPFRQYILNVRASYYQEIETMVRYFIEHEGLKKIAVFYQYDAYGLDGLRGAEIALRKYGLKPVATGSYIRGTLDIEKALEEIIRSQAEGVIMVGTYSPCAKFIKEAKKRGYNPIFHNVSFVGADKLLKELGRDGEGVFITQVVPPPTERVLLPACEEYCRLLERYFPEDTPNFVSFEGFINAKILVEALMRAGRELTKEGFIKAIESMKMHYLGIGAALNFGPDDHQGLDKVYLTVIKNGKFELIPEKWIYKTATPGVKSREILIGSSLALSGHASFLGTQYLHGALSYIKHINREGGIHGRKIKIIAYDDGYDPPRCVANTKKLIFEDKVFCLFCYVGTPTTVRIIDLVEESKIPLLGLFTGADKLRHPFRQYILNVRASYYQEIETMVRYFIEHEGLKKIAVFYQYDAYGLDGLRGAEIALRKYGLKPVATGSYIRGTLDIEKALEEIIRSQAEGVIMVGTYSPCAKFIKEAKKRGYNPIFHNVSFVGADKLLKELGRDGEGVFITQVVPPPTERVLLPACEEYCRLLERYFPEDTPNFVSFEGFINAKILVEALMRAGRELTREGFIKAIESMRMHYLGIGAALNFGPYDHQGLDKVYLTVIKNGKISLKMK</sequence>
<evidence type="ECO:0000256" key="4">
    <source>
        <dbReference type="ARBA" id="ARBA00022970"/>
    </source>
</evidence>